<dbReference type="EMBL" id="KZ107848">
    <property type="protein sequence ID" value="OSS47460.1"/>
    <property type="molecule type" value="Genomic_DNA"/>
</dbReference>
<keyword evidence="2" id="KW-1185">Reference proteome</keyword>
<organism evidence="1 2">
    <name type="scientific">Epicoccum nigrum</name>
    <name type="common">Soil fungus</name>
    <name type="synonym">Epicoccum purpurascens</name>
    <dbReference type="NCBI Taxonomy" id="105696"/>
    <lineage>
        <taxon>Eukaryota</taxon>
        <taxon>Fungi</taxon>
        <taxon>Dikarya</taxon>
        <taxon>Ascomycota</taxon>
        <taxon>Pezizomycotina</taxon>
        <taxon>Dothideomycetes</taxon>
        <taxon>Pleosporomycetidae</taxon>
        <taxon>Pleosporales</taxon>
        <taxon>Pleosporineae</taxon>
        <taxon>Didymellaceae</taxon>
        <taxon>Epicoccum</taxon>
    </lineage>
</organism>
<proteinExistence type="predicted"/>
<evidence type="ECO:0000313" key="2">
    <source>
        <dbReference type="Proteomes" id="UP000193240"/>
    </source>
</evidence>
<evidence type="ECO:0000313" key="1">
    <source>
        <dbReference type="EMBL" id="OSS47460.1"/>
    </source>
</evidence>
<sequence>MSEVPLEAPSLGMKERIMIEVIGASTDVHLAGVVHSYIQPYNIFLPKNHESLSLSASNQDSHIDRAFRVYVIDFALSYTRKTGCFRREDCRRHKCYAKSHPNPLYFWAGANLYGQYGWLPRPWGKAVDWVWKIWGELIKTKYRPVKRDEADPLGSLLPLECDQGG</sequence>
<accession>A0A1Y2LUH2</accession>
<dbReference type="Proteomes" id="UP000193240">
    <property type="component" value="Unassembled WGS sequence"/>
</dbReference>
<dbReference type="AlphaFoldDB" id="A0A1Y2LUH2"/>
<dbReference type="InterPro" id="IPR011009">
    <property type="entry name" value="Kinase-like_dom_sf"/>
</dbReference>
<protein>
    <recommendedName>
        <fullName evidence="3">Protein kinase domain-containing protein</fullName>
    </recommendedName>
</protein>
<evidence type="ECO:0008006" key="3">
    <source>
        <dbReference type="Google" id="ProtNLM"/>
    </source>
</evidence>
<dbReference type="InParanoid" id="A0A1Y2LUH2"/>
<dbReference type="SUPFAM" id="SSF56112">
    <property type="entry name" value="Protein kinase-like (PK-like)"/>
    <property type="match status" value="1"/>
</dbReference>
<reference evidence="1 2" key="1">
    <citation type="journal article" date="2017" name="Genome Announc.">
        <title>Genome sequence of the saprophytic ascomycete Epicoccum nigrum ICMP 19927 strain isolated from New Zealand.</title>
        <authorList>
            <person name="Fokin M."/>
            <person name="Fleetwood D."/>
            <person name="Weir B.S."/>
            <person name="Villas-Boas S.G."/>
        </authorList>
    </citation>
    <scope>NUCLEOTIDE SEQUENCE [LARGE SCALE GENOMIC DNA]</scope>
    <source>
        <strain evidence="1 2">ICMP 19927</strain>
    </source>
</reference>
<name>A0A1Y2LUH2_EPING</name>
<gene>
    <name evidence="1" type="ORF">B5807_07221</name>
</gene>